<dbReference type="PANTHER" id="PTHR21060:SF21">
    <property type="entry name" value="ACETATE KINASE"/>
    <property type="match status" value="1"/>
</dbReference>
<feature type="binding site" evidence="9">
    <location>
        <begin position="201"/>
        <end position="205"/>
    </location>
    <ligand>
        <name>ATP</name>
        <dbReference type="ChEBI" id="CHEBI:30616"/>
    </ligand>
</feature>
<feature type="binding site" evidence="9">
    <location>
        <position position="374"/>
    </location>
    <ligand>
        <name>Mg(2+)</name>
        <dbReference type="ChEBI" id="CHEBI:18420"/>
    </ligand>
</feature>
<comment type="catalytic activity">
    <reaction evidence="9">
        <text>acetate + ATP = acetyl phosphate + ADP</text>
        <dbReference type="Rhea" id="RHEA:11352"/>
        <dbReference type="ChEBI" id="CHEBI:22191"/>
        <dbReference type="ChEBI" id="CHEBI:30089"/>
        <dbReference type="ChEBI" id="CHEBI:30616"/>
        <dbReference type="ChEBI" id="CHEBI:456216"/>
        <dbReference type="EC" id="2.7.2.1"/>
    </reaction>
</comment>
<dbReference type="HAMAP" id="MF_00020">
    <property type="entry name" value="Acetate_kinase"/>
    <property type="match status" value="1"/>
</dbReference>
<evidence type="ECO:0000256" key="1">
    <source>
        <dbReference type="ARBA" id="ARBA00008748"/>
    </source>
</evidence>
<organism evidence="11 12">
    <name type="scientific">Parvularcula mediterranea</name>
    <dbReference type="NCBI Taxonomy" id="2732508"/>
    <lineage>
        <taxon>Bacteria</taxon>
        <taxon>Pseudomonadati</taxon>
        <taxon>Pseudomonadota</taxon>
        <taxon>Alphaproteobacteria</taxon>
        <taxon>Parvularculales</taxon>
        <taxon>Parvularculaceae</taxon>
        <taxon>Parvularcula</taxon>
    </lineage>
</organism>
<dbReference type="GO" id="GO:0000287">
    <property type="term" value="F:magnesium ion binding"/>
    <property type="evidence" value="ECO:0007669"/>
    <property type="project" value="UniProtKB-UniRule"/>
</dbReference>
<comment type="subcellular location">
    <subcellularLocation>
        <location evidence="9">Cytoplasm</location>
    </subcellularLocation>
</comment>
<evidence type="ECO:0000256" key="6">
    <source>
        <dbReference type="ARBA" id="ARBA00022777"/>
    </source>
</evidence>
<dbReference type="UniPathway" id="UPA00340">
    <property type="reaction ID" value="UER00458"/>
</dbReference>
<feature type="binding site" evidence="9">
    <location>
        <position position="9"/>
    </location>
    <ligand>
        <name>Mg(2+)</name>
        <dbReference type="ChEBI" id="CHEBI:18420"/>
    </ligand>
</feature>
<dbReference type="GO" id="GO:0008776">
    <property type="term" value="F:acetate kinase activity"/>
    <property type="evidence" value="ECO:0007669"/>
    <property type="project" value="UniProtKB-UniRule"/>
</dbReference>
<dbReference type="Gene3D" id="3.30.420.40">
    <property type="match status" value="2"/>
</dbReference>
<evidence type="ECO:0000256" key="10">
    <source>
        <dbReference type="RuleBase" id="RU003835"/>
    </source>
</evidence>
<name>A0A7Y3RQK2_9PROT</name>
<evidence type="ECO:0000313" key="11">
    <source>
        <dbReference type="EMBL" id="NNU17547.1"/>
    </source>
</evidence>
<feature type="binding site" evidence="9">
    <location>
        <begin position="323"/>
        <end position="327"/>
    </location>
    <ligand>
        <name>ATP</name>
        <dbReference type="ChEBI" id="CHEBI:30616"/>
    </ligand>
</feature>
<evidence type="ECO:0000256" key="7">
    <source>
        <dbReference type="ARBA" id="ARBA00022840"/>
    </source>
</evidence>
<comment type="similarity">
    <text evidence="1 9 10">Belongs to the acetokinase family.</text>
</comment>
<dbReference type="Pfam" id="PF00871">
    <property type="entry name" value="Acetate_kinase"/>
    <property type="match status" value="1"/>
</dbReference>
<keyword evidence="3 9" id="KW-0808">Transferase</keyword>
<dbReference type="Proteomes" id="UP000536835">
    <property type="component" value="Unassembled WGS sequence"/>
</dbReference>
<dbReference type="RefSeq" id="WP_173201070.1">
    <property type="nucleotide sequence ID" value="NZ_JABFCX010000003.1"/>
</dbReference>
<comment type="subunit">
    <text evidence="9">Homodimer.</text>
</comment>
<keyword evidence="6 9" id="KW-0418">Kinase</keyword>
<keyword evidence="7 9" id="KW-0067">ATP-binding</keyword>
<keyword evidence="4 9" id="KW-0479">Metal-binding</keyword>
<evidence type="ECO:0000256" key="3">
    <source>
        <dbReference type="ARBA" id="ARBA00022679"/>
    </source>
</evidence>
<dbReference type="InterPro" id="IPR000890">
    <property type="entry name" value="Aliphatic_acid_kin_short-chain"/>
</dbReference>
<keyword evidence="5 9" id="KW-0547">Nucleotide-binding</keyword>
<dbReference type="PIRSF" id="PIRSF000722">
    <property type="entry name" value="Acetate_prop_kin"/>
    <property type="match status" value="1"/>
</dbReference>
<dbReference type="AlphaFoldDB" id="A0A7Y3RQK2"/>
<dbReference type="EC" id="2.7.2.1" evidence="9"/>
<dbReference type="EMBL" id="JABFCX010000003">
    <property type="protein sequence ID" value="NNU17547.1"/>
    <property type="molecule type" value="Genomic_DNA"/>
</dbReference>
<evidence type="ECO:0000256" key="9">
    <source>
        <dbReference type="HAMAP-Rule" id="MF_00020"/>
    </source>
</evidence>
<evidence type="ECO:0000256" key="4">
    <source>
        <dbReference type="ARBA" id="ARBA00022723"/>
    </source>
</evidence>
<comment type="function">
    <text evidence="9">Catalyzes the formation of acetyl phosphate from acetate and ATP. Can also catalyze the reverse reaction.</text>
</comment>
<feature type="binding site" evidence="9">
    <location>
        <begin position="277"/>
        <end position="279"/>
    </location>
    <ligand>
        <name>ATP</name>
        <dbReference type="ChEBI" id="CHEBI:30616"/>
    </ligand>
</feature>
<dbReference type="GO" id="GO:0005829">
    <property type="term" value="C:cytosol"/>
    <property type="evidence" value="ECO:0007669"/>
    <property type="project" value="TreeGrafter"/>
</dbReference>
<dbReference type="SUPFAM" id="SSF53067">
    <property type="entry name" value="Actin-like ATPase domain"/>
    <property type="match status" value="2"/>
</dbReference>
<feature type="binding site" evidence="9">
    <location>
        <position position="86"/>
    </location>
    <ligand>
        <name>substrate</name>
    </ligand>
</feature>
<accession>A0A7Y3RQK2</accession>
<comment type="caution">
    <text evidence="11">The sequence shown here is derived from an EMBL/GenBank/DDBJ whole genome shotgun (WGS) entry which is preliminary data.</text>
</comment>
<evidence type="ECO:0000256" key="5">
    <source>
        <dbReference type="ARBA" id="ARBA00022741"/>
    </source>
</evidence>
<evidence type="ECO:0000313" key="12">
    <source>
        <dbReference type="Proteomes" id="UP000536835"/>
    </source>
</evidence>
<dbReference type="PROSITE" id="PS01075">
    <property type="entry name" value="ACETATE_KINASE_1"/>
    <property type="match status" value="1"/>
</dbReference>
<comment type="cofactor">
    <cofactor evidence="9">
        <name>Mg(2+)</name>
        <dbReference type="ChEBI" id="CHEBI:18420"/>
    </cofactor>
    <cofactor evidence="9">
        <name>Mn(2+)</name>
        <dbReference type="ChEBI" id="CHEBI:29035"/>
    </cofactor>
    <text evidence="9">Mg(2+). Can also accept Mn(2+).</text>
</comment>
<feature type="site" description="Transition state stabilizer" evidence="9">
    <location>
        <position position="234"/>
    </location>
</feature>
<dbReference type="InterPro" id="IPR023865">
    <property type="entry name" value="Aliphatic_acid_kinase_CS"/>
</dbReference>
<keyword evidence="2 9" id="KW-0963">Cytoplasm</keyword>
<sequence length="390" mass="42013">MVSRVLVLNTGSSSVKFALTDGHKTVLRGQISGLPSAPELEARSGRSDAMHERLDGPLSADEAVLAVLGLIEERASGTTPDIVGHRVVHGGPFFEGPALVTTKVLKRITQLVPLAPLHQPAALEAIEAVERHLPGVPQMASFDTSFHRSQEHHVQLYALPEDYTRRGILRYGFHGLSYDHVASEVARLLPDLDQPRIVAAHLGSGASLCAIRGRQSVATSMGFSALDGLPMATRCGSLDPGALLFLIRQEGLDPDEVEQVLYREAGLRGMARIGTGDIREILKREEEPGPAQALAHFVHRISLGIGEMAAALNGMDVLVFTGGVGENAAQIRERVAAGLGYLGVHIDRTRNDQGRQRLEFDDSNCQVLVIPADEEAVIRRDAESILASRD</sequence>
<dbReference type="InterPro" id="IPR004372">
    <property type="entry name" value="Ac/propionate_kinase"/>
</dbReference>
<feature type="binding site" evidence="9">
    <location>
        <position position="16"/>
    </location>
    <ligand>
        <name>ATP</name>
        <dbReference type="ChEBI" id="CHEBI:30616"/>
    </ligand>
</feature>
<comment type="pathway">
    <text evidence="9">Metabolic intermediate biosynthesis; acetyl-CoA biosynthesis; acetyl-CoA from acetate: step 1/2.</text>
</comment>
<evidence type="ECO:0000256" key="8">
    <source>
        <dbReference type="ARBA" id="ARBA00022842"/>
    </source>
</evidence>
<gene>
    <name evidence="9" type="primary">ackA</name>
    <name evidence="11" type="ORF">HK107_14545</name>
</gene>
<feature type="site" description="Transition state stabilizer" evidence="9">
    <location>
        <position position="174"/>
    </location>
</feature>
<keyword evidence="8 9" id="KW-0460">Magnesium</keyword>
<dbReference type="NCBIfam" id="TIGR00016">
    <property type="entry name" value="ackA"/>
    <property type="match status" value="1"/>
</dbReference>
<protein>
    <recommendedName>
        <fullName evidence="9">Acetate kinase</fullName>
        <ecNumber evidence="9">2.7.2.1</ecNumber>
    </recommendedName>
    <alternativeName>
        <fullName evidence="9">Acetokinase</fullName>
    </alternativeName>
</protein>
<keyword evidence="12" id="KW-1185">Reference proteome</keyword>
<dbReference type="InterPro" id="IPR043129">
    <property type="entry name" value="ATPase_NBD"/>
</dbReference>
<feature type="active site" description="Proton donor/acceptor" evidence="9">
    <location>
        <position position="143"/>
    </location>
</feature>
<dbReference type="GO" id="GO:0005524">
    <property type="term" value="F:ATP binding"/>
    <property type="evidence" value="ECO:0007669"/>
    <property type="project" value="UniProtKB-KW"/>
</dbReference>
<dbReference type="PANTHER" id="PTHR21060">
    <property type="entry name" value="ACETATE KINASE"/>
    <property type="match status" value="1"/>
</dbReference>
<dbReference type="GO" id="GO:0006085">
    <property type="term" value="P:acetyl-CoA biosynthetic process"/>
    <property type="evidence" value="ECO:0007669"/>
    <property type="project" value="UniProtKB-UniRule"/>
</dbReference>
<reference evidence="11 12" key="1">
    <citation type="submission" date="2020-05" db="EMBL/GenBank/DDBJ databases">
        <title>Parvularcula mediterraneae sp. nov., isolated from polypropylene straw from shallow seawater of the seashore of Laganas in Zakynthos island, Greece.</title>
        <authorList>
            <person name="Szabo I."/>
            <person name="Al-Omari J."/>
            <person name="Rado J."/>
            <person name="Szerdahelyi G.S."/>
        </authorList>
    </citation>
    <scope>NUCLEOTIDE SEQUENCE [LARGE SCALE GENOMIC DNA]</scope>
    <source>
        <strain evidence="11 12">ZS-1/3</strain>
    </source>
</reference>
<dbReference type="PRINTS" id="PR00471">
    <property type="entry name" value="ACETATEKNASE"/>
</dbReference>
<dbReference type="GO" id="GO:0006083">
    <property type="term" value="P:acetate metabolic process"/>
    <property type="evidence" value="ECO:0007669"/>
    <property type="project" value="TreeGrafter"/>
</dbReference>
<evidence type="ECO:0000256" key="2">
    <source>
        <dbReference type="ARBA" id="ARBA00022490"/>
    </source>
</evidence>
<proteinExistence type="inferred from homology"/>